<feature type="coiled-coil region" evidence="1">
    <location>
        <begin position="229"/>
        <end position="256"/>
    </location>
</feature>
<proteinExistence type="predicted"/>
<dbReference type="EMBL" id="JAKNJB010000006">
    <property type="protein sequence ID" value="MCG4526377.1"/>
    <property type="molecule type" value="Genomic_DNA"/>
</dbReference>
<dbReference type="RefSeq" id="WP_238073397.1">
    <property type="nucleotide sequence ID" value="NZ_JAKNJB010000006.1"/>
</dbReference>
<organism evidence="2 3">
    <name type="scientific">Intestinimonas massiliensis</name>
    <name type="common">ex Afouda et al. 2020</name>
    <dbReference type="NCBI Taxonomy" id="1673721"/>
    <lineage>
        <taxon>Bacteria</taxon>
        <taxon>Bacillati</taxon>
        <taxon>Bacillota</taxon>
        <taxon>Clostridia</taxon>
        <taxon>Eubacteriales</taxon>
        <taxon>Intestinimonas</taxon>
    </lineage>
</organism>
<keyword evidence="3" id="KW-1185">Reference proteome</keyword>
<protein>
    <submittedName>
        <fullName evidence="2">Uncharacterized protein</fullName>
    </submittedName>
</protein>
<evidence type="ECO:0000313" key="2">
    <source>
        <dbReference type="EMBL" id="MCG4526377.1"/>
    </source>
</evidence>
<comment type="caution">
    <text evidence="2">The sequence shown here is derived from an EMBL/GenBank/DDBJ whole genome shotgun (WGS) entry which is preliminary data.</text>
</comment>
<sequence>MEIIKIVCHKRYPEDAISNLVAVLSAIHTGERVPMPEIKDAALNAVAELENRFGPESAAVRALIEAEEFDHVKVNFMVSDIEGEAASVYWNIHDLPASAKTDRVFWGDLLQRTDAIWQQIKKLQKVVENREKVADSKNRLKADEAVEKMVKEAKGLSDQAAKVLFEAAPSTQEMASLQKRMNDAMDHLETFQMNCLPKVTIPGEGQFWVCLSNRANAAVRELSRMDEAMKEKSKIADKVELKIAKLELACKEQISKVKACMEAGPAIGLKSKDILYAISEVDDHASELHDALVEKREAAIGPVKEYWASCVKRVSKAWAEMTGAEDELMLILDNQNQKLQAVDKLCQQGGHLLDLSGRMLHDGATVDTLRGMCDSMKELSLQIEPLRKGIANAHLNSKGDEKQFWHGQFDKCVGTEKSLHMRMTRIEEVISTKNAEAQRAQAQRGQTNRFAMRMPEICKENNRLSDLVAKAMNDEKNPASAKRQLLTEVADFYKQCIMFSNKLCGYLRNCGDSEYEAIREMLNCIAGIRRNCVTMTSDLRKALAMDKGMEKLLSAIFDAPEAKSQTKAKAEPSKVEPQFNADAEVQSLLGCADKAELLAKLKTLQEKLGA</sequence>
<gene>
    <name evidence="2" type="ORF">L0P79_04715</name>
</gene>
<reference evidence="2 3" key="1">
    <citation type="submission" date="2022-01" db="EMBL/GenBank/DDBJ databases">
        <title>Collection of gut derived symbiotic bacterial strains cultured from healthy donors.</title>
        <authorList>
            <person name="Lin H."/>
            <person name="Kohout C."/>
            <person name="Waligurski E."/>
            <person name="Pamer E.G."/>
        </authorList>
    </citation>
    <scope>NUCLEOTIDE SEQUENCE [LARGE SCALE GENOMIC DNA]</scope>
    <source>
        <strain evidence="2 3">DFI.3.7</strain>
    </source>
</reference>
<keyword evidence="1" id="KW-0175">Coiled coil</keyword>
<accession>A0ABS9M6F1</accession>
<evidence type="ECO:0000256" key="1">
    <source>
        <dbReference type="SAM" id="Coils"/>
    </source>
</evidence>
<dbReference type="Proteomes" id="UP001200313">
    <property type="component" value="Unassembled WGS sequence"/>
</dbReference>
<evidence type="ECO:0000313" key="3">
    <source>
        <dbReference type="Proteomes" id="UP001200313"/>
    </source>
</evidence>
<name>A0ABS9M6F1_9FIRM</name>